<dbReference type="InterPro" id="IPR016160">
    <property type="entry name" value="Ald_DH_CS_CYS"/>
</dbReference>
<feature type="domain" description="Aldehyde dehydrogenase" evidence="11">
    <location>
        <begin position="34"/>
        <end position="487"/>
    </location>
</feature>
<evidence type="ECO:0000256" key="9">
    <source>
        <dbReference type="PROSITE-ProRule" id="PRU10007"/>
    </source>
</evidence>
<dbReference type="EC" id="1.2.1.65" evidence="7"/>
<dbReference type="InterPro" id="IPR016162">
    <property type="entry name" value="Ald_DH_N"/>
</dbReference>
<dbReference type="FunFam" id="3.40.309.10:FF:000010">
    <property type="entry name" value="Gamma-aminobutyraldehyde dehydrogenase"/>
    <property type="match status" value="1"/>
</dbReference>
<dbReference type="PROSITE" id="PS00687">
    <property type="entry name" value="ALDEHYDE_DEHYDR_GLU"/>
    <property type="match status" value="1"/>
</dbReference>
<keyword evidence="2" id="KW-0058">Aromatic hydrocarbons catabolism</keyword>
<evidence type="ECO:0000313" key="12">
    <source>
        <dbReference type="EMBL" id="CAB3804306.1"/>
    </source>
</evidence>
<evidence type="ECO:0000256" key="10">
    <source>
        <dbReference type="RuleBase" id="RU003345"/>
    </source>
</evidence>
<keyword evidence="13" id="KW-1185">Reference proteome</keyword>
<dbReference type="InterPro" id="IPR016161">
    <property type="entry name" value="Ald_DH/histidinol_DH"/>
</dbReference>
<keyword evidence="3 10" id="KW-0560">Oxidoreductase</keyword>
<dbReference type="Gene3D" id="3.40.309.10">
    <property type="entry name" value="Aldehyde Dehydrogenase, Chain A, domain 2"/>
    <property type="match status" value="1"/>
</dbReference>
<keyword evidence="4" id="KW-0520">NAD</keyword>
<dbReference type="PROSITE" id="PS00070">
    <property type="entry name" value="ALDEHYDE_DEHYDR_CYS"/>
    <property type="match status" value="1"/>
</dbReference>
<evidence type="ECO:0000256" key="6">
    <source>
        <dbReference type="ARBA" id="ARBA00050596"/>
    </source>
</evidence>
<evidence type="ECO:0000256" key="2">
    <source>
        <dbReference type="ARBA" id="ARBA00022797"/>
    </source>
</evidence>
<dbReference type="InterPro" id="IPR029510">
    <property type="entry name" value="Ald_DH_CS_GLU"/>
</dbReference>
<organism evidence="12 13">
    <name type="scientific">Paraburkholderia fynbosensis</name>
    <dbReference type="NCBI Taxonomy" id="1200993"/>
    <lineage>
        <taxon>Bacteria</taxon>
        <taxon>Pseudomonadati</taxon>
        <taxon>Pseudomonadota</taxon>
        <taxon>Betaproteobacteria</taxon>
        <taxon>Burkholderiales</taxon>
        <taxon>Burkholderiaceae</taxon>
        <taxon>Paraburkholderia</taxon>
    </lineage>
</organism>
<dbReference type="GO" id="GO:0018485">
    <property type="term" value="F:salicylaldehyde dehydrogenase (NAD+) activity"/>
    <property type="evidence" value="ECO:0007669"/>
    <property type="project" value="UniProtKB-EC"/>
</dbReference>
<name>A0A6J5GQT4_9BURK</name>
<dbReference type="EMBL" id="CADIKI010000020">
    <property type="protein sequence ID" value="CAB3804306.1"/>
    <property type="molecule type" value="Genomic_DNA"/>
</dbReference>
<dbReference type="AlphaFoldDB" id="A0A6J5GQT4"/>
<evidence type="ECO:0000256" key="5">
    <source>
        <dbReference type="ARBA" id="ARBA00035632"/>
    </source>
</evidence>
<reference evidence="12 13" key="1">
    <citation type="submission" date="2020-04" db="EMBL/GenBank/DDBJ databases">
        <authorList>
            <person name="De Canck E."/>
        </authorList>
    </citation>
    <scope>NUCLEOTIDE SEQUENCE [LARGE SCALE GENOMIC DNA]</scope>
    <source>
        <strain evidence="12 13">LMG 27177</strain>
    </source>
</reference>
<dbReference type="InterPro" id="IPR015590">
    <property type="entry name" value="Aldehyde_DH_dom"/>
</dbReference>
<evidence type="ECO:0000313" key="13">
    <source>
        <dbReference type="Proteomes" id="UP000494252"/>
    </source>
</evidence>
<dbReference type="Pfam" id="PF00171">
    <property type="entry name" value="Aldedh"/>
    <property type="match status" value="1"/>
</dbReference>
<comment type="similarity">
    <text evidence="1 10">Belongs to the aldehyde dehydrogenase family.</text>
</comment>
<accession>A0A6J5GQT4</accession>
<evidence type="ECO:0000256" key="3">
    <source>
        <dbReference type="ARBA" id="ARBA00023002"/>
    </source>
</evidence>
<sequence>MNASDTSLNGSIALYGDFDKQYISGRSRYGNGNGEIRDLDPYTSAVLTEIPVASRSDVDDAFQAAHTAQVEWARTSAAERAGVLLRAATIMERRKEEIVGWLIRESGSTRIKATLEWQAVYAMMTQFAGYPYQAKGEILPADVPGKEHRVYRRPIGVVSVISPWNWPLHLTTRSIAPALALGNAVVVKPASETPVTGGLLLARLFEEAGLPPGLLNVVIGNSSEIGDHFVTHPLSPFVSFTGSTPVGRHVGSLAMTGPTLKRAALELGGNAPLVVLEDADLELAVHAAIVGKFLHQGQICVATNRIMVHRSIHDSFVEAFVARASALKVGNPNDADTVIGPVISQRQADALKRLLARGLEQGAKPVLGGQFNGLVLPPQVLTGVQPEHELAQQESFGPIAPILRFNTEEEALEAVNGTEFGLSSAVFTRDLERGARFASHVEAGMTHINDFTANDYPNTPFGGEKNSGLGRFGGQWIIDEMTRTHWVSVQHAPRTYPF</sequence>
<dbReference type="Proteomes" id="UP000494252">
    <property type="component" value="Unassembled WGS sequence"/>
</dbReference>
<proteinExistence type="inferred from homology"/>
<dbReference type="FunFam" id="3.40.605.10:FF:000007">
    <property type="entry name" value="NAD/NADP-dependent betaine aldehyde dehydrogenase"/>
    <property type="match status" value="1"/>
</dbReference>
<comment type="pathway">
    <text evidence="5">Aromatic compound metabolism; naphthalene degradation.</text>
</comment>
<dbReference type="RefSeq" id="WP_175164802.1">
    <property type="nucleotide sequence ID" value="NZ_CADIKI010000020.1"/>
</dbReference>
<dbReference type="PANTHER" id="PTHR42986:SF1">
    <property type="entry name" value="BENZALDEHYDE DEHYDROGENASE YFMT"/>
    <property type="match status" value="1"/>
</dbReference>
<protein>
    <recommendedName>
        <fullName evidence="8">Salicylaldehyde dehydrogenase</fullName>
        <ecNumber evidence="7">1.2.1.65</ecNumber>
    </recommendedName>
</protein>
<dbReference type="Gene3D" id="3.40.605.10">
    <property type="entry name" value="Aldehyde Dehydrogenase, Chain A, domain 1"/>
    <property type="match status" value="1"/>
</dbReference>
<gene>
    <name evidence="12" type="primary">pchA</name>
    <name evidence="12" type="ORF">LMG27177_05616</name>
</gene>
<dbReference type="SUPFAM" id="SSF53720">
    <property type="entry name" value="ALDH-like"/>
    <property type="match status" value="1"/>
</dbReference>
<dbReference type="PANTHER" id="PTHR42986">
    <property type="entry name" value="BENZALDEHYDE DEHYDROGENASE YFMT"/>
    <property type="match status" value="1"/>
</dbReference>
<evidence type="ECO:0000256" key="8">
    <source>
        <dbReference type="ARBA" id="ARBA00070319"/>
    </source>
</evidence>
<evidence type="ECO:0000259" key="11">
    <source>
        <dbReference type="Pfam" id="PF00171"/>
    </source>
</evidence>
<evidence type="ECO:0000256" key="1">
    <source>
        <dbReference type="ARBA" id="ARBA00009986"/>
    </source>
</evidence>
<evidence type="ECO:0000256" key="4">
    <source>
        <dbReference type="ARBA" id="ARBA00023027"/>
    </source>
</evidence>
<feature type="active site" evidence="9">
    <location>
        <position position="266"/>
    </location>
</feature>
<evidence type="ECO:0000256" key="7">
    <source>
        <dbReference type="ARBA" id="ARBA00066992"/>
    </source>
</evidence>
<dbReference type="InterPro" id="IPR016163">
    <property type="entry name" value="Ald_DH_C"/>
</dbReference>
<comment type="catalytic activity">
    <reaction evidence="6">
        <text>salicylaldehyde + NAD(+) + H2O = salicylate + NADH + 2 H(+)</text>
        <dbReference type="Rhea" id="RHEA:18537"/>
        <dbReference type="ChEBI" id="CHEBI:15377"/>
        <dbReference type="ChEBI" id="CHEBI:15378"/>
        <dbReference type="ChEBI" id="CHEBI:16008"/>
        <dbReference type="ChEBI" id="CHEBI:30762"/>
        <dbReference type="ChEBI" id="CHEBI:57540"/>
        <dbReference type="ChEBI" id="CHEBI:57945"/>
        <dbReference type="EC" id="1.2.1.65"/>
    </reaction>
</comment>